<evidence type="ECO:0000256" key="1">
    <source>
        <dbReference type="SAM" id="MobiDB-lite"/>
    </source>
</evidence>
<name>A0A4P6UI98_9BURK</name>
<dbReference type="Proteomes" id="UP000292939">
    <property type="component" value="Chromosome"/>
</dbReference>
<feature type="region of interest" description="Disordered" evidence="1">
    <location>
        <begin position="545"/>
        <end position="582"/>
    </location>
</feature>
<dbReference type="Pfam" id="PF03993">
    <property type="entry name" value="DUF349"/>
    <property type="match status" value="1"/>
</dbReference>
<evidence type="ECO:0000313" key="2">
    <source>
        <dbReference type="EMBL" id="QBK05048.1"/>
    </source>
</evidence>
<proteinExistence type="predicted"/>
<accession>A0A4P6UI98</accession>
<feature type="region of interest" description="Disordered" evidence="1">
    <location>
        <begin position="623"/>
        <end position="719"/>
    </location>
</feature>
<feature type="region of interest" description="Disordered" evidence="1">
    <location>
        <begin position="1"/>
        <end position="36"/>
    </location>
</feature>
<dbReference type="KEGG" id="hgr:DW355_09935"/>
<reference evidence="2 3" key="1">
    <citation type="submission" date="2018-07" db="EMBL/GenBank/DDBJ databases">
        <title>Exploring interactions and the metabolic potential of the ultra-small soil bacteria Hylemonella gracilis.</title>
        <authorList>
            <person name="Tyc O."/>
            <person name="Kulkarni P."/>
            <person name="Gawehns F."/>
            <person name="Hundscheid M."/>
            <person name="Zweers H."/>
            <person name="Garbeva P."/>
        </authorList>
    </citation>
    <scope>NUCLEOTIDE SEQUENCE [LARGE SCALE GENOMIC DNA]</scope>
    <source>
        <strain evidence="2 3">NS1</strain>
    </source>
</reference>
<dbReference type="EMBL" id="CP031395">
    <property type="protein sequence ID" value="QBK05048.1"/>
    <property type="molecule type" value="Genomic_DNA"/>
</dbReference>
<dbReference type="OrthoDB" id="5523335at2"/>
<dbReference type="InterPro" id="IPR007139">
    <property type="entry name" value="DUF349"/>
</dbReference>
<dbReference type="AlphaFoldDB" id="A0A4P6UI98"/>
<gene>
    <name evidence="2" type="ORF">DW355_09935</name>
</gene>
<evidence type="ECO:0000313" key="3">
    <source>
        <dbReference type="Proteomes" id="UP000292939"/>
    </source>
</evidence>
<organism evidence="2 3">
    <name type="scientific">Hylemonella gracilis</name>
    <dbReference type="NCBI Taxonomy" id="80880"/>
    <lineage>
        <taxon>Bacteria</taxon>
        <taxon>Pseudomonadati</taxon>
        <taxon>Pseudomonadota</taxon>
        <taxon>Betaproteobacteria</taxon>
        <taxon>Burkholderiales</taxon>
        <taxon>Comamonadaceae</taxon>
        <taxon>Hylemonella</taxon>
    </lineage>
</organism>
<feature type="compositionally biased region" description="Basic and acidic residues" evidence="1">
    <location>
        <begin position="687"/>
        <end position="708"/>
    </location>
</feature>
<sequence length="870" mass="92974">MARTVGLARLGTKNASSHTPAARAPGRVERVAPAPGDTPAPWFDGGASCGFPRGDGALCEQIGARAATIRVLRKPAWQVFVFSTSSDMSSTSAPQDPQASQSWIDKAQALLDGSHLNLAEAQAWPRDAAKAGAPLSREPLAALRSRLAERVQAVEDLQHRAQVEREAAFLLVQRIESLSTKPWREAQAGSESLGADVARWQAEVGALFQAQEWPSVAQGAEAGAATGPAGASARIAAQLEASRAQLGLVWEAFGAALAQARLAAEDAQAPLPQVPVWAEELRQARGEGSGVGAETPSVAMAAVPQSAAQARQNDPARLELIAKAEALLQGEGAALVGRKLQEALRELREQWKKLDLGVGAPHPLLWKRFDEACTAVHKVVQVWLDKLKAESAEHKAKRLALIDELKQWTTAHAVAEAGDVQADESVKIDWKAYNRELHQFSERWREAGHLSEKAFAELLARWKAVWDAAHAPLARAQKAGLQRRQALVEEARQLSAAHAAGATLRIDEVKALQQRWQVEAQAMPLDRRQEQKLWEAFRKPIDDAFALDAERRPARRTERGDRPPRGPGDGHGERFAARQAVNPEALTPYDRAVYEAAQALQAASASGDAQAIQAAMTALEAARRAEPKDSAPTVTGAQTHATTGADSADADAEAPTPAPAPRKPVVAVRGDDRPGMRKSEPAAPAGRGDRGRPGPGRDERARGPRDAARGAPSSMALQPRLGDAAFRAQRDALEHAQAALKKLATQAHGEALGKLLDAWAQRSVEQLPSTQELGRAVGAGARALWGQALASAAQGDGAEPLLRLEMAAEVPTPAEHVAARRALQLQLLTRRNDPAPAQTWGQDVARVLGTAHTPEVARRLQQALKALLRA</sequence>
<feature type="compositionally biased region" description="Basic and acidic residues" evidence="1">
    <location>
        <begin position="545"/>
        <end position="576"/>
    </location>
</feature>
<feature type="compositionally biased region" description="Basic and acidic residues" evidence="1">
    <location>
        <begin position="669"/>
        <end position="680"/>
    </location>
</feature>
<protein>
    <submittedName>
        <fullName evidence="2">DUF349 domain-containing protein</fullName>
    </submittedName>
</protein>